<dbReference type="PROSITE" id="PS00383">
    <property type="entry name" value="TYR_PHOSPHATASE_1"/>
    <property type="match status" value="1"/>
</dbReference>
<accession>A0A430A5H9</accession>
<dbReference type="InterPro" id="IPR016130">
    <property type="entry name" value="Tyr_Pase_AS"/>
</dbReference>
<evidence type="ECO:0000256" key="1">
    <source>
        <dbReference type="ARBA" id="ARBA00009580"/>
    </source>
</evidence>
<dbReference type="Pfam" id="PF13350">
    <property type="entry name" value="Y_phosphatase3"/>
    <property type="match status" value="1"/>
</dbReference>
<gene>
    <name evidence="2" type="ORF">CBF31_09950</name>
</gene>
<dbReference type="Proteomes" id="UP000287101">
    <property type="component" value="Unassembled WGS sequence"/>
</dbReference>
<evidence type="ECO:0008006" key="4">
    <source>
        <dbReference type="Google" id="ProtNLM"/>
    </source>
</evidence>
<evidence type="ECO:0000313" key="3">
    <source>
        <dbReference type="Proteomes" id="UP000287101"/>
    </source>
</evidence>
<dbReference type="RefSeq" id="WP_126832604.1">
    <property type="nucleotide sequence ID" value="NZ_CBCRYB010000005.1"/>
</dbReference>
<dbReference type="Gene3D" id="3.90.190.10">
    <property type="entry name" value="Protein tyrosine phosphatase superfamily"/>
    <property type="match status" value="1"/>
</dbReference>
<dbReference type="OrthoDB" id="1188001at2"/>
<sequence length="248" mass="28035">MKTLVNFRDIGGIKTQDGKEVVTGKLFRSGEIVNLSEEDKKEFTETYGIKTIIDFRGEQEVVERPDDTLPGVSYLNIDIMRDSKGNTSSFDDLVEVTQSSKEQMEKIYYDIVTTESGRHGYKEFLETIVKDDEPVIFHCFAGKDRTGIGAALILGLLGVSEEEIKRDYLKTNEQRREANAQIVTELKAKGMTEEQLSEILVMMTVDLSYLEVARKAIAENYGSLEEYVYNGLGVEPSVVTTLRQLYLK</sequence>
<keyword evidence="3" id="KW-1185">Reference proteome</keyword>
<dbReference type="InterPro" id="IPR029021">
    <property type="entry name" value="Prot-tyrosine_phosphatase-like"/>
</dbReference>
<dbReference type="InterPro" id="IPR026893">
    <property type="entry name" value="Tyr/Ser_Pase_IphP-type"/>
</dbReference>
<organism evidence="2 3">
    <name type="scientific">Vagococcus fessus</name>
    <dbReference type="NCBI Taxonomy" id="120370"/>
    <lineage>
        <taxon>Bacteria</taxon>
        <taxon>Bacillati</taxon>
        <taxon>Bacillota</taxon>
        <taxon>Bacilli</taxon>
        <taxon>Lactobacillales</taxon>
        <taxon>Enterococcaceae</taxon>
        <taxon>Vagococcus</taxon>
    </lineage>
</organism>
<dbReference type="GO" id="GO:0004721">
    <property type="term" value="F:phosphoprotein phosphatase activity"/>
    <property type="evidence" value="ECO:0007669"/>
    <property type="project" value="InterPro"/>
</dbReference>
<dbReference type="AlphaFoldDB" id="A0A430A5H9"/>
<reference evidence="2 3" key="1">
    <citation type="submission" date="2017-05" db="EMBL/GenBank/DDBJ databases">
        <title>Vagococcus spp. assemblies.</title>
        <authorList>
            <person name="Gulvik C.A."/>
        </authorList>
    </citation>
    <scope>NUCLEOTIDE SEQUENCE [LARGE SCALE GENOMIC DNA]</scope>
    <source>
        <strain evidence="2 3">CCUG 41755</strain>
    </source>
</reference>
<name>A0A430A5H9_9ENTE</name>
<dbReference type="SUPFAM" id="SSF52799">
    <property type="entry name" value="(Phosphotyrosine protein) phosphatases II"/>
    <property type="match status" value="1"/>
</dbReference>
<dbReference type="PANTHER" id="PTHR31126:SF1">
    <property type="entry name" value="TYROSINE SPECIFIC PROTEIN PHOSPHATASES DOMAIN-CONTAINING PROTEIN"/>
    <property type="match status" value="1"/>
</dbReference>
<proteinExistence type="inferred from homology"/>
<comment type="caution">
    <text evidence="2">The sequence shown here is derived from an EMBL/GenBank/DDBJ whole genome shotgun (WGS) entry which is preliminary data.</text>
</comment>
<evidence type="ECO:0000313" key="2">
    <source>
        <dbReference type="EMBL" id="RSU02075.1"/>
    </source>
</evidence>
<dbReference type="EMBL" id="NGJY01000004">
    <property type="protein sequence ID" value="RSU02075.1"/>
    <property type="molecule type" value="Genomic_DNA"/>
</dbReference>
<dbReference type="PANTHER" id="PTHR31126">
    <property type="entry name" value="TYROSINE-PROTEIN PHOSPHATASE"/>
    <property type="match status" value="1"/>
</dbReference>
<comment type="similarity">
    <text evidence="1">Belongs to the protein-tyrosine phosphatase family.</text>
</comment>
<protein>
    <recommendedName>
        <fullName evidence="4">Tyrosine specific protein phosphatases domain-containing protein</fullName>
    </recommendedName>
</protein>